<keyword evidence="3" id="KW-1003">Cell membrane</keyword>
<evidence type="ECO:0000256" key="6">
    <source>
        <dbReference type="ARBA" id="ARBA00023136"/>
    </source>
</evidence>
<dbReference type="InterPro" id="IPR006665">
    <property type="entry name" value="OmpA-like"/>
</dbReference>
<dbReference type="CDD" id="cd07185">
    <property type="entry name" value="OmpA_C-like"/>
    <property type="match status" value="1"/>
</dbReference>
<feature type="region of interest" description="Disordered" evidence="8">
    <location>
        <begin position="70"/>
        <end position="104"/>
    </location>
</feature>
<feature type="region of interest" description="Disordered" evidence="8">
    <location>
        <begin position="199"/>
        <end position="220"/>
    </location>
</feature>
<evidence type="ECO:0000256" key="7">
    <source>
        <dbReference type="PROSITE-ProRule" id="PRU00473"/>
    </source>
</evidence>
<evidence type="ECO:0000256" key="9">
    <source>
        <dbReference type="SAM" id="Phobius"/>
    </source>
</evidence>
<dbReference type="RefSeq" id="WP_246908461.1">
    <property type="nucleotide sequence ID" value="NZ_JALJRB010000012.1"/>
</dbReference>
<keyword evidence="11" id="KW-0282">Flagellum</keyword>
<evidence type="ECO:0000256" key="1">
    <source>
        <dbReference type="ARBA" id="ARBA00004162"/>
    </source>
</evidence>
<sequence>MKRIRLPIVAGPDASRGWLTTFNDMVTLLMVFFVLLFSMGTMEDRRFSHFQNALQSAMGVLHEGRHAPEGLISEQPRSIDSGETDPARPEPGAAQVGGLPSTEGLEAEYTRRGLELRLSDDLMFATGSAELTPAGELLLSGVAAVIRPMARQVRVEGHTDDRPIATPRYPSNWELSTDRAVQVVKYLIAEGRIPPSRLAAAGYGPSRPRTDNGTEEGRAANRRVDIILGASIQVQDEDLPAPVQ</sequence>
<gene>
    <name evidence="11" type="ORF">MRX98_12025</name>
</gene>
<dbReference type="SUPFAM" id="SSF103088">
    <property type="entry name" value="OmpA-like"/>
    <property type="match status" value="1"/>
</dbReference>
<evidence type="ECO:0000256" key="5">
    <source>
        <dbReference type="ARBA" id="ARBA00022989"/>
    </source>
</evidence>
<reference evidence="11" key="1">
    <citation type="submission" date="2022-04" db="EMBL/GenBank/DDBJ databases">
        <title>Desulfatitalea alkaliphila sp. nov., a novel anaerobic sulfate-reducing bacterium isolated from terrestrial mud volcano, Taman Peninsula, Russia.</title>
        <authorList>
            <person name="Khomyakova M.A."/>
            <person name="Merkel A.Y."/>
            <person name="Slobodkin A.I."/>
        </authorList>
    </citation>
    <scope>NUCLEOTIDE SEQUENCE</scope>
    <source>
        <strain evidence="11">M08but</strain>
    </source>
</reference>
<dbReference type="PROSITE" id="PS51123">
    <property type="entry name" value="OMPA_2"/>
    <property type="match status" value="1"/>
</dbReference>
<feature type="domain" description="OmpA-like" evidence="10">
    <location>
        <begin position="111"/>
        <end position="232"/>
    </location>
</feature>
<evidence type="ECO:0000256" key="3">
    <source>
        <dbReference type="ARBA" id="ARBA00022475"/>
    </source>
</evidence>
<keyword evidence="6 7" id="KW-0472">Membrane</keyword>
<keyword evidence="11" id="KW-0966">Cell projection</keyword>
<dbReference type="GO" id="GO:0005886">
    <property type="term" value="C:plasma membrane"/>
    <property type="evidence" value="ECO:0007669"/>
    <property type="project" value="UniProtKB-SubCell"/>
</dbReference>
<dbReference type="PANTHER" id="PTHR30329:SF21">
    <property type="entry name" value="LIPOPROTEIN YIAD-RELATED"/>
    <property type="match status" value="1"/>
</dbReference>
<evidence type="ECO:0000256" key="8">
    <source>
        <dbReference type="SAM" id="MobiDB-lite"/>
    </source>
</evidence>
<dbReference type="InterPro" id="IPR050330">
    <property type="entry name" value="Bact_OuterMem_StrucFunc"/>
</dbReference>
<evidence type="ECO:0000313" key="12">
    <source>
        <dbReference type="Proteomes" id="UP001165427"/>
    </source>
</evidence>
<dbReference type="Gene3D" id="3.30.1330.60">
    <property type="entry name" value="OmpA-like domain"/>
    <property type="match status" value="1"/>
</dbReference>
<keyword evidence="11" id="KW-0969">Cilium</keyword>
<protein>
    <submittedName>
        <fullName evidence="11">Flagellar motor protein MotB</fullName>
    </submittedName>
</protein>
<comment type="subcellular location">
    <subcellularLocation>
        <location evidence="1">Cell membrane</location>
        <topology evidence="1">Single-pass membrane protein</topology>
    </subcellularLocation>
</comment>
<evidence type="ECO:0000256" key="4">
    <source>
        <dbReference type="ARBA" id="ARBA00022692"/>
    </source>
</evidence>
<feature type="compositionally biased region" description="Basic and acidic residues" evidence="8">
    <location>
        <begin position="208"/>
        <end position="220"/>
    </location>
</feature>
<proteinExistence type="inferred from homology"/>
<dbReference type="InterPro" id="IPR036737">
    <property type="entry name" value="OmpA-like_sf"/>
</dbReference>
<keyword evidence="5 9" id="KW-1133">Transmembrane helix</keyword>
<evidence type="ECO:0000256" key="2">
    <source>
        <dbReference type="ARBA" id="ARBA00008914"/>
    </source>
</evidence>
<accession>A0AA41R1P5</accession>
<dbReference type="Proteomes" id="UP001165427">
    <property type="component" value="Unassembled WGS sequence"/>
</dbReference>
<feature type="transmembrane region" description="Helical" evidence="9">
    <location>
        <begin position="25"/>
        <end position="42"/>
    </location>
</feature>
<organism evidence="11 12">
    <name type="scientific">Desulfatitalea alkaliphila</name>
    <dbReference type="NCBI Taxonomy" id="2929485"/>
    <lineage>
        <taxon>Bacteria</taxon>
        <taxon>Pseudomonadati</taxon>
        <taxon>Thermodesulfobacteriota</taxon>
        <taxon>Desulfobacteria</taxon>
        <taxon>Desulfobacterales</taxon>
        <taxon>Desulfosarcinaceae</taxon>
        <taxon>Desulfatitalea</taxon>
    </lineage>
</organism>
<evidence type="ECO:0000259" key="10">
    <source>
        <dbReference type="PROSITE" id="PS51123"/>
    </source>
</evidence>
<dbReference type="InterPro" id="IPR025713">
    <property type="entry name" value="MotB-like_N_dom"/>
</dbReference>
<dbReference type="EMBL" id="JALJRB010000012">
    <property type="protein sequence ID" value="MCJ8501302.1"/>
    <property type="molecule type" value="Genomic_DNA"/>
</dbReference>
<keyword evidence="12" id="KW-1185">Reference proteome</keyword>
<keyword evidence="4 9" id="KW-0812">Transmembrane</keyword>
<comment type="caution">
    <text evidence="11">The sequence shown here is derived from an EMBL/GenBank/DDBJ whole genome shotgun (WGS) entry which is preliminary data.</text>
</comment>
<comment type="similarity">
    <text evidence="2">Belongs to the MotB family.</text>
</comment>
<dbReference type="Pfam" id="PF13677">
    <property type="entry name" value="MotB_plug"/>
    <property type="match status" value="1"/>
</dbReference>
<evidence type="ECO:0000313" key="11">
    <source>
        <dbReference type="EMBL" id="MCJ8501302.1"/>
    </source>
</evidence>
<dbReference type="Pfam" id="PF00691">
    <property type="entry name" value="OmpA"/>
    <property type="match status" value="1"/>
</dbReference>
<name>A0AA41R1P5_9BACT</name>
<dbReference type="AlphaFoldDB" id="A0AA41R1P5"/>
<dbReference type="PANTHER" id="PTHR30329">
    <property type="entry name" value="STATOR ELEMENT OF FLAGELLAR MOTOR COMPLEX"/>
    <property type="match status" value="1"/>
</dbReference>